<dbReference type="GO" id="GO:0005739">
    <property type="term" value="C:mitochondrion"/>
    <property type="evidence" value="ECO:0007669"/>
    <property type="project" value="TreeGrafter"/>
</dbReference>
<dbReference type="PANTHER" id="PTHR16295:SF17">
    <property type="entry name" value="XIAP-ASSOCIATED FACTOR 1"/>
    <property type="match status" value="1"/>
</dbReference>
<evidence type="ECO:0000313" key="6">
    <source>
        <dbReference type="Proteomes" id="UP000558488"/>
    </source>
</evidence>
<dbReference type="EMBL" id="JACAGB010000023">
    <property type="protein sequence ID" value="KAF6305600.1"/>
    <property type="molecule type" value="Genomic_DNA"/>
</dbReference>
<keyword evidence="1" id="KW-0479">Metal-binding</keyword>
<proteinExistence type="predicted"/>
<dbReference type="SUPFAM" id="SSF49599">
    <property type="entry name" value="TRAF domain-like"/>
    <property type="match status" value="1"/>
</dbReference>
<dbReference type="InterPro" id="IPR049439">
    <property type="entry name" value="TRAFD1-XIAF1_Znf"/>
</dbReference>
<keyword evidence="2" id="KW-0863">Zinc-finger</keyword>
<evidence type="ECO:0000259" key="4">
    <source>
        <dbReference type="Pfam" id="PF21366"/>
    </source>
</evidence>
<keyword evidence="3" id="KW-0862">Zinc</keyword>
<name>A0A7J7TYD3_PIPKU</name>
<accession>A0A7J7TYD3</accession>
<organism evidence="5 6">
    <name type="scientific">Pipistrellus kuhlii</name>
    <name type="common">Kuhl's pipistrelle</name>
    <dbReference type="NCBI Taxonomy" id="59472"/>
    <lineage>
        <taxon>Eukaryota</taxon>
        <taxon>Metazoa</taxon>
        <taxon>Chordata</taxon>
        <taxon>Craniata</taxon>
        <taxon>Vertebrata</taxon>
        <taxon>Euteleostomi</taxon>
        <taxon>Mammalia</taxon>
        <taxon>Eutheria</taxon>
        <taxon>Laurasiatheria</taxon>
        <taxon>Chiroptera</taxon>
        <taxon>Yangochiroptera</taxon>
        <taxon>Vespertilionidae</taxon>
        <taxon>Pipistrellus</taxon>
    </lineage>
</organism>
<evidence type="ECO:0000256" key="2">
    <source>
        <dbReference type="ARBA" id="ARBA00022771"/>
    </source>
</evidence>
<protein>
    <submittedName>
        <fullName evidence="5">XIAP associated factor 1</fullName>
    </submittedName>
</protein>
<dbReference type="Gene3D" id="3.30.40.10">
    <property type="entry name" value="Zinc/RING finger domain, C3HC4 (zinc finger)"/>
    <property type="match status" value="2"/>
</dbReference>
<comment type="caution">
    <text evidence="5">The sequence shown here is derived from an EMBL/GenBank/DDBJ whole genome shotgun (WGS) entry which is preliminary data.</text>
</comment>
<reference evidence="5 6" key="1">
    <citation type="journal article" date="2020" name="Nature">
        <title>Six reference-quality genomes reveal evolution of bat adaptations.</title>
        <authorList>
            <person name="Jebb D."/>
            <person name="Huang Z."/>
            <person name="Pippel M."/>
            <person name="Hughes G.M."/>
            <person name="Lavrichenko K."/>
            <person name="Devanna P."/>
            <person name="Winkler S."/>
            <person name="Jermiin L.S."/>
            <person name="Skirmuntt E.C."/>
            <person name="Katzourakis A."/>
            <person name="Burkitt-Gray L."/>
            <person name="Ray D.A."/>
            <person name="Sullivan K.A.M."/>
            <person name="Roscito J.G."/>
            <person name="Kirilenko B.M."/>
            <person name="Davalos L.M."/>
            <person name="Corthals A.P."/>
            <person name="Power M.L."/>
            <person name="Jones G."/>
            <person name="Ransome R.D."/>
            <person name="Dechmann D.K.N."/>
            <person name="Locatelli A.G."/>
            <person name="Puechmaille S.J."/>
            <person name="Fedrigo O."/>
            <person name="Jarvis E.D."/>
            <person name="Hiller M."/>
            <person name="Vernes S.C."/>
            <person name="Myers E.W."/>
            <person name="Teeling E.C."/>
        </authorList>
    </citation>
    <scope>NUCLEOTIDE SEQUENCE [LARGE SCALE GENOMIC DNA]</scope>
    <source>
        <strain evidence="5">MPipKuh1</strain>
        <tissue evidence="5">Flight muscle</tissue>
    </source>
</reference>
<sequence length="122" mass="13744">MEGAFQVCGNCKRRVASAHFALHEAHCLVFLAQCPECQEPVPQAKMDEHRESGHQQTRECQERPVVCEFCRAAVRLSKLDIHEHHCGRRTELCPDCDQPIVLRALAQHREACGSGQAQRQTG</sequence>
<dbReference type="Proteomes" id="UP000558488">
    <property type="component" value="Unassembled WGS sequence"/>
</dbReference>
<evidence type="ECO:0000256" key="3">
    <source>
        <dbReference type="ARBA" id="ARBA00022833"/>
    </source>
</evidence>
<dbReference type="InterPro" id="IPR013083">
    <property type="entry name" value="Znf_RING/FYVE/PHD"/>
</dbReference>
<dbReference type="AlphaFoldDB" id="A0A7J7TYD3"/>
<dbReference type="InterPro" id="IPR051986">
    <property type="entry name" value="Innate_Immune_Apopt_Reg"/>
</dbReference>
<feature type="domain" description="TRAFD1/XAF1 zinc finger" evidence="4">
    <location>
        <begin position="77"/>
        <end position="113"/>
    </location>
</feature>
<evidence type="ECO:0000256" key="1">
    <source>
        <dbReference type="ARBA" id="ARBA00022723"/>
    </source>
</evidence>
<dbReference type="PANTHER" id="PTHR16295">
    <property type="entry name" value="TRAF-TYPE ZINC FINGER PROTEIN-RELATED"/>
    <property type="match status" value="1"/>
</dbReference>
<evidence type="ECO:0000313" key="5">
    <source>
        <dbReference type="EMBL" id="KAF6305600.1"/>
    </source>
</evidence>
<dbReference type="GO" id="GO:0008270">
    <property type="term" value="F:zinc ion binding"/>
    <property type="evidence" value="ECO:0007669"/>
    <property type="project" value="UniProtKB-KW"/>
</dbReference>
<gene>
    <name evidence="5" type="ORF">mPipKuh1_018886</name>
</gene>
<dbReference type="Pfam" id="PF21366">
    <property type="entry name" value="TRAFD1-XIAF1_ZnF"/>
    <property type="match status" value="1"/>
</dbReference>
<keyword evidence="6" id="KW-1185">Reference proteome</keyword>